<keyword evidence="1" id="KW-0812">Transmembrane</keyword>
<name>A0ABR6B7Z4_9PSEU</name>
<feature type="transmembrane region" description="Helical" evidence="1">
    <location>
        <begin position="99"/>
        <end position="123"/>
    </location>
</feature>
<dbReference type="RefSeq" id="WP_030108918.1">
    <property type="nucleotide sequence ID" value="NZ_BAAABQ010000055.1"/>
</dbReference>
<dbReference type="InterPro" id="IPR014729">
    <property type="entry name" value="Rossmann-like_a/b/a_fold"/>
</dbReference>
<feature type="transmembrane region" description="Helical" evidence="1">
    <location>
        <begin position="12"/>
        <end position="29"/>
    </location>
</feature>
<dbReference type="Gene3D" id="3.40.50.620">
    <property type="entry name" value="HUPs"/>
    <property type="match status" value="1"/>
</dbReference>
<evidence type="ECO:0000313" key="3">
    <source>
        <dbReference type="EMBL" id="MBA8922994.1"/>
    </source>
</evidence>
<evidence type="ECO:0000259" key="2">
    <source>
        <dbReference type="Pfam" id="PF02698"/>
    </source>
</evidence>
<feature type="transmembrane region" description="Helical" evidence="1">
    <location>
        <begin position="62"/>
        <end position="87"/>
    </location>
</feature>
<evidence type="ECO:0000256" key="1">
    <source>
        <dbReference type="SAM" id="Phobius"/>
    </source>
</evidence>
<keyword evidence="1" id="KW-0472">Membrane</keyword>
<gene>
    <name evidence="3" type="ORF">BC739_000191</name>
</gene>
<feature type="transmembrane region" description="Helical" evidence="1">
    <location>
        <begin position="36"/>
        <end position="56"/>
    </location>
</feature>
<dbReference type="EMBL" id="JACJID010000001">
    <property type="protein sequence ID" value="MBA8922994.1"/>
    <property type="molecule type" value="Genomic_DNA"/>
</dbReference>
<feature type="transmembrane region" description="Helical" evidence="1">
    <location>
        <begin position="129"/>
        <end position="157"/>
    </location>
</feature>
<sequence>MASGYNLIEAVWFGIAGLWLLAFLISFLIDRRRLRVGVYLVLCLGFLAMGGMVALVRASPTAGVIVLFLLLALVPLSIMALAGFLIANGVTMLRREGRSLGNLLSLLVGLGIIGFVLLGMFAAGTRNELLMAVVFSLTAVLGYISFVFVCFLLYALFYGRIRYRRDADFVVVLGSGLLGGNRVPPLLAGRLDRARTAYEAMRARGGQPLILTSGGQGPDEDLPEGRAMADYLVAAGVPEEHLLVEDRSATTEQNLTFSRAIMAEHKPDYRCVVVTSNYHVLRAALLTRRTKVNGQVIGSRTAMYFLPSAVIREFVGVLAEHKVKNLIICLVLAAPGLLALLLH</sequence>
<reference evidence="3 4" key="1">
    <citation type="submission" date="2020-08" db="EMBL/GenBank/DDBJ databases">
        <title>Genomic Encyclopedia of Archaeal and Bacterial Type Strains, Phase II (KMG-II): from individual species to whole genera.</title>
        <authorList>
            <person name="Goeker M."/>
        </authorList>
    </citation>
    <scope>NUCLEOTIDE SEQUENCE [LARGE SCALE GENOMIC DNA]</scope>
    <source>
        <strain evidence="3 4">DSM 43850</strain>
    </source>
</reference>
<dbReference type="InterPro" id="IPR051599">
    <property type="entry name" value="Cell_Envelope_Assoc"/>
</dbReference>
<evidence type="ECO:0000313" key="4">
    <source>
        <dbReference type="Proteomes" id="UP000517916"/>
    </source>
</evidence>
<dbReference type="Pfam" id="PF02698">
    <property type="entry name" value="DUF218"/>
    <property type="match status" value="1"/>
</dbReference>
<dbReference type="PANTHER" id="PTHR30336:SF18">
    <property type="entry name" value="MEMBRANE PROTEIN"/>
    <property type="match status" value="1"/>
</dbReference>
<dbReference type="CDD" id="cd06259">
    <property type="entry name" value="YdcF-like"/>
    <property type="match status" value="1"/>
</dbReference>
<keyword evidence="1" id="KW-1133">Transmembrane helix</keyword>
<proteinExistence type="predicted"/>
<feature type="domain" description="DUF218" evidence="2">
    <location>
        <begin position="168"/>
        <end position="316"/>
    </location>
</feature>
<dbReference type="PANTHER" id="PTHR30336">
    <property type="entry name" value="INNER MEMBRANE PROTEIN, PROBABLE PERMEASE"/>
    <property type="match status" value="1"/>
</dbReference>
<protein>
    <submittedName>
        <fullName evidence="3">Uncharacterized SAM-binding protein YcdF (DUF218 family)</fullName>
    </submittedName>
</protein>
<organism evidence="3 4">
    <name type="scientific">Kutzneria viridogrisea</name>
    <dbReference type="NCBI Taxonomy" id="47990"/>
    <lineage>
        <taxon>Bacteria</taxon>
        <taxon>Bacillati</taxon>
        <taxon>Actinomycetota</taxon>
        <taxon>Actinomycetes</taxon>
        <taxon>Pseudonocardiales</taxon>
        <taxon>Pseudonocardiaceae</taxon>
        <taxon>Kutzneria</taxon>
    </lineage>
</organism>
<keyword evidence="4" id="KW-1185">Reference proteome</keyword>
<comment type="caution">
    <text evidence="3">The sequence shown here is derived from an EMBL/GenBank/DDBJ whole genome shotgun (WGS) entry which is preliminary data.</text>
</comment>
<dbReference type="Proteomes" id="UP000517916">
    <property type="component" value="Unassembled WGS sequence"/>
</dbReference>
<feature type="transmembrane region" description="Helical" evidence="1">
    <location>
        <begin position="325"/>
        <end position="342"/>
    </location>
</feature>
<dbReference type="InterPro" id="IPR003848">
    <property type="entry name" value="DUF218"/>
</dbReference>
<accession>A0ABR6B7Z4</accession>